<gene>
    <name evidence="2" type="ORF">DXA38_12105</name>
</gene>
<sequence length="105" mass="12472">MPMQPLIDALDKDRKNGRNDYSNETMVKLLVIKKICQLNTVEKLRRELLRNPTLRRLCGLKDEDYTYGKKKLMPNPGVFPLFYQRLTKHQDLLNDIFFRIGGRYV</sequence>
<evidence type="ECO:0000259" key="1">
    <source>
        <dbReference type="Pfam" id="PF05598"/>
    </source>
</evidence>
<dbReference type="AlphaFoldDB" id="A0A3E2VUK4"/>
<dbReference type="Proteomes" id="UP000260025">
    <property type="component" value="Unassembled WGS sequence"/>
</dbReference>
<name>A0A3E2VUK4_CLOIN</name>
<evidence type="ECO:0000313" key="3">
    <source>
        <dbReference type="Proteomes" id="UP000260025"/>
    </source>
</evidence>
<dbReference type="EMBL" id="QVEV01000017">
    <property type="protein sequence ID" value="RGC14806.1"/>
    <property type="molecule type" value="Genomic_DNA"/>
</dbReference>
<proteinExistence type="predicted"/>
<feature type="domain" description="Transposase InsH N-terminal" evidence="1">
    <location>
        <begin position="4"/>
        <end position="64"/>
    </location>
</feature>
<accession>A0A3E2VUK4</accession>
<dbReference type="OrthoDB" id="5751230at2"/>
<protein>
    <submittedName>
        <fullName evidence="2">Transposase</fullName>
    </submittedName>
</protein>
<comment type="caution">
    <text evidence="2">The sequence shown here is derived from an EMBL/GenBank/DDBJ whole genome shotgun (WGS) entry which is preliminary data.</text>
</comment>
<organism evidence="2 3">
    <name type="scientific">Clostridium innocuum</name>
    <dbReference type="NCBI Taxonomy" id="1522"/>
    <lineage>
        <taxon>Bacteria</taxon>
        <taxon>Bacillati</taxon>
        <taxon>Bacillota</taxon>
        <taxon>Clostridia</taxon>
        <taxon>Eubacteriales</taxon>
        <taxon>Clostridiaceae</taxon>
        <taxon>Clostridium</taxon>
    </lineage>
</organism>
<reference evidence="2 3" key="1">
    <citation type="submission" date="2018-08" db="EMBL/GenBank/DDBJ databases">
        <title>A genome reference for cultivated species of the human gut microbiota.</title>
        <authorList>
            <person name="Zou Y."/>
            <person name="Xue W."/>
            <person name="Luo G."/>
        </authorList>
    </citation>
    <scope>NUCLEOTIDE SEQUENCE [LARGE SCALE GENOMIC DNA]</scope>
    <source>
        <strain evidence="2 3">OF01-2LB</strain>
    </source>
</reference>
<dbReference type="Pfam" id="PF05598">
    <property type="entry name" value="DUF772"/>
    <property type="match status" value="1"/>
</dbReference>
<dbReference type="InterPro" id="IPR008490">
    <property type="entry name" value="Transposase_InsH_N"/>
</dbReference>
<evidence type="ECO:0000313" key="2">
    <source>
        <dbReference type="EMBL" id="RGC14806.1"/>
    </source>
</evidence>